<organism evidence="7 8">
    <name type="scientific">Cetobacterium ceti</name>
    <dbReference type="NCBI Taxonomy" id="180163"/>
    <lineage>
        <taxon>Bacteria</taxon>
        <taxon>Fusobacteriati</taxon>
        <taxon>Fusobacteriota</taxon>
        <taxon>Fusobacteriia</taxon>
        <taxon>Fusobacteriales</taxon>
        <taxon>Fusobacteriaceae</taxon>
        <taxon>Cetobacterium</taxon>
    </lineage>
</organism>
<reference evidence="7 8" key="1">
    <citation type="submission" date="2017-02" db="EMBL/GenBank/DDBJ databases">
        <authorList>
            <person name="Peterson S.W."/>
        </authorList>
    </citation>
    <scope>NUCLEOTIDE SEQUENCE [LARGE SCALE GENOMIC DNA]</scope>
    <source>
        <strain evidence="7 8">ATCC 700028</strain>
    </source>
</reference>
<proteinExistence type="predicted"/>
<keyword evidence="8" id="KW-1185">Reference proteome</keyword>
<sequence>IINEFGNKVWMSGIQLYVMIFLVLITMGITHFLPKFTKAIPSSLIAIGVTTVLAIIATNNGIHMPNVKDFAGGSLDGGFPKFHLPNIPFKLETLKIILPFSIVATLVGLIESLLTLSLIDELTDTRGQANKECIGQGIGNLINGFFGGTGGCAMIGQSMINITSGGRGRISGIAMGISLLLFILLGSKVIEIIPLAALVGVMFIVVMETFAWETLKFRKRVPKKDILIILIVTLITIFEDLAMAVVVGVILSALNFAWEKGKKINGIIEETPEEKVYILEGPLFFGSVTSFKDLFHPKDDPENIIIDFKNSKIMDHSAIEAVNSITEKYKRNGKNLKLKHLSEDCKTLLINAQELIKVNIIEDPIYFVGDDLLD</sequence>
<evidence type="ECO:0000256" key="1">
    <source>
        <dbReference type="ARBA" id="ARBA00004141"/>
    </source>
</evidence>
<feature type="transmembrane region" description="Helical" evidence="5">
    <location>
        <begin position="14"/>
        <end position="33"/>
    </location>
</feature>
<dbReference type="OrthoDB" id="9771198at2"/>
<dbReference type="Gene3D" id="3.30.750.24">
    <property type="entry name" value="STAS domain"/>
    <property type="match status" value="1"/>
</dbReference>
<dbReference type="InterPro" id="IPR002645">
    <property type="entry name" value="STAS_dom"/>
</dbReference>
<evidence type="ECO:0000313" key="8">
    <source>
        <dbReference type="Proteomes" id="UP000191153"/>
    </source>
</evidence>
<dbReference type="CDD" id="cd07042">
    <property type="entry name" value="STAS_SulP_like_sulfate_transporter"/>
    <property type="match status" value="1"/>
</dbReference>
<gene>
    <name evidence="7" type="ORF">SAMN02745174_01847</name>
</gene>
<dbReference type="Pfam" id="PF01740">
    <property type="entry name" value="STAS"/>
    <property type="match status" value="1"/>
</dbReference>
<keyword evidence="4 5" id="KW-0472">Membrane</keyword>
<evidence type="ECO:0000256" key="4">
    <source>
        <dbReference type="ARBA" id="ARBA00023136"/>
    </source>
</evidence>
<dbReference type="GO" id="GO:0016020">
    <property type="term" value="C:membrane"/>
    <property type="evidence" value="ECO:0007669"/>
    <property type="project" value="UniProtKB-SubCell"/>
</dbReference>
<evidence type="ECO:0000256" key="3">
    <source>
        <dbReference type="ARBA" id="ARBA00022989"/>
    </source>
</evidence>
<dbReference type="Proteomes" id="UP000191153">
    <property type="component" value="Unassembled WGS sequence"/>
</dbReference>
<dbReference type="EMBL" id="FUWX01000014">
    <property type="protein sequence ID" value="SJZ89127.1"/>
    <property type="molecule type" value="Genomic_DNA"/>
</dbReference>
<dbReference type="RefSeq" id="WP_143311334.1">
    <property type="nucleotide sequence ID" value="NZ_FUWX01000014.1"/>
</dbReference>
<feature type="domain" description="STAS" evidence="6">
    <location>
        <begin position="264"/>
        <end position="349"/>
    </location>
</feature>
<evidence type="ECO:0000256" key="5">
    <source>
        <dbReference type="SAM" id="Phobius"/>
    </source>
</evidence>
<dbReference type="InterPro" id="IPR036513">
    <property type="entry name" value="STAS_dom_sf"/>
</dbReference>
<dbReference type="STRING" id="180163.SAMN02745174_01847"/>
<dbReference type="InterPro" id="IPR052706">
    <property type="entry name" value="Membrane-Transporter-like"/>
</dbReference>
<evidence type="ECO:0000259" key="6">
    <source>
        <dbReference type="PROSITE" id="PS50801"/>
    </source>
</evidence>
<keyword evidence="2 5" id="KW-0812">Transmembrane</keyword>
<dbReference type="AlphaFoldDB" id="A0A1T4PCR8"/>
<dbReference type="PANTHER" id="PTHR43310">
    <property type="entry name" value="SULFATE TRANSPORTER YBAR-RELATED"/>
    <property type="match status" value="1"/>
</dbReference>
<dbReference type="PANTHER" id="PTHR43310:SF1">
    <property type="entry name" value="SULFATE TRANSPORTER YBAR-RELATED"/>
    <property type="match status" value="1"/>
</dbReference>
<feature type="transmembrane region" description="Helical" evidence="5">
    <location>
        <begin position="192"/>
        <end position="215"/>
    </location>
</feature>
<feature type="transmembrane region" description="Helical" evidence="5">
    <location>
        <begin position="227"/>
        <end position="258"/>
    </location>
</feature>
<feature type="transmembrane region" description="Helical" evidence="5">
    <location>
        <begin position="96"/>
        <end position="119"/>
    </location>
</feature>
<dbReference type="PROSITE" id="PS50801">
    <property type="entry name" value="STAS"/>
    <property type="match status" value="1"/>
</dbReference>
<feature type="transmembrane region" description="Helical" evidence="5">
    <location>
        <begin position="40"/>
        <end position="58"/>
    </location>
</feature>
<protein>
    <submittedName>
        <fullName evidence="7">Sulfate permease, SulP family</fullName>
    </submittedName>
</protein>
<evidence type="ECO:0000313" key="7">
    <source>
        <dbReference type="EMBL" id="SJZ89127.1"/>
    </source>
</evidence>
<feature type="non-terminal residue" evidence="7">
    <location>
        <position position="1"/>
    </location>
</feature>
<accession>A0A1T4PCR8</accession>
<dbReference type="InterPro" id="IPR011547">
    <property type="entry name" value="SLC26A/SulP_dom"/>
</dbReference>
<dbReference type="Pfam" id="PF00916">
    <property type="entry name" value="Sulfate_transp"/>
    <property type="match status" value="1"/>
</dbReference>
<evidence type="ECO:0000256" key="2">
    <source>
        <dbReference type="ARBA" id="ARBA00022692"/>
    </source>
</evidence>
<dbReference type="SUPFAM" id="SSF52091">
    <property type="entry name" value="SpoIIaa-like"/>
    <property type="match status" value="1"/>
</dbReference>
<name>A0A1T4PCR8_9FUSO</name>
<keyword evidence="3 5" id="KW-1133">Transmembrane helix</keyword>
<comment type="subcellular location">
    <subcellularLocation>
        <location evidence="1">Membrane</location>
        <topology evidence="1">Multi-pass membrane protein</topology>
    </subcellularLocation>
</comment>
<feature type="transmembrane region" description="Helical" evidence="5">
    <location>
        <begin position="168"/>
        <end position="186"/>
    </location>
</feature>